<proteinExistence type="inferred from homology"/>
<feature type="transmembrane region" description="Helical" evidence="5">
    <location>
        <begin position="430"/>
        <end position="451"/>
    </location>
</feature>
<evidence type="ECO:0000256" key="3">
    <source>
        <dbReference type="ARBA" id="ARBA00022989"/>
    </source>
</evidence>
<dbReference type="PANTHER" id="PTHR42727:SF1">
    <property type="entry name" value="PHOSPHATE TRANSPORT SYSTEM PERMEASE"/>
    <property type="match status" value="1"/>
</dbReference>
<evidence type="ECO:0000256" key="4">
    <source>
        <dbReference type="ARBA" id="ARBA00023136"/>
    </source>
</evidence>
<dbReference type="InterPro" id="IPR000515">
    <property type="entry name" value="MetI-like"/>
</dbReference>
<keyword evidence="3 5" id="KW-1133">Transmembrane helix</keyword>
<keyword evidence="2 5" id="KW-0812">Transmembrane</keyword>
<accession>A0ABV7FKW0</accession>
<feature type="transmembrane region" description="Helical" evidence="5">
    <location>
        <begin position="688"/>
        <end position="712"/>
    </location>
</feature>
<evidence type="ECO:0000313" key="8">
    <source>
        <dbReference type="Proteomes" id="UP001595478"/>
    </source>
</evidence>
<evidence type="ECO:0000256" key="2">
    <source>
        <dbReference type="ARBA" id="ARBA00022692"/>
    </source>
</evidence>
<dbReference type="Pfam" id="PF00528">
    <property type="entry name" value="BPD_transp_1"/>
    <property type="match status" value="1"/>
</dbReference>
<organism evidence="7 8">
    <name type="scientific">Agaribacter flavus</name>
    <dbReference type="NCBI Taxonomy" id="1902781"/>
    <lineage>
        <taxon>Bacteria</taxon>
        <taxon>Pseudomonadati</taxon>
        <taxon>Pseudomonadota</taxon>
        <taxon>Gammaproteobacteria</taxon>
        <taxon>Alteromonadales</taxon>
        <taxon>Alteromonadaceae</taxon>
        <taxon>Agaribacter</taxon>
    </lineage>
</organism>
<name>A0ABV7FKW0_9ALTE</name>
<feature type="transmembrane region" description="Helical" evidence="5">
    <location>
        <begin position="622"/>
        <end position="643"/>
    </location>
</feature>
<dbReference type="Proteomes" id="UP001595478">
    <property type="component" value="Unassembled WGS sequence"/>
</dbReference>
<dbReference type="PANTHER" id="PTHR42727">
    <property type="entry name" value="PHOSPHATE TRANSPORT SYSTEM PERMEASE PROTEIN"/>
    <property type="match status" value="1"/>
</dbReference>
<dbReference type="CDD" id="cd06261">
    <property type="entry name" value="TM_PBP2"/>
    <property type="match status" value="1"/>
</dbReference>
<comment type="similarity">
    <text evidence="5">Belongs to the binding-protein-dependent transport system permease family.</text>
</comment>
<gene>
    <name evidence="7" type="ORF">ACFOHL_05065</name>
</gene>
<keyword evidence="5" id="KW-0813">Transport</keyword>
<dbReference type="InterPro" id="IPR035906">
    <property type="entry name" value="MetI-like_sf"/>
</dbReference>
<keyword evidence="8" id="KW-1185">Reference proteome</keyword>
<feature type="domain" description="ABC transmembrane type-1" evidence="6">
    <location>
        <begin position="422"/>
        <end position="709"/>
    </location>
</feature>
<protein>
    <submittedName>
        <fullName evidence="7">ABC transporter permease subunit</fullName>
    </submittedName>
</protein>
<feature type="transmembrane region" description="Helical" evidence="5">
    <location>
        <begin position="489"/>
        <end position="514"/>
    </location>
</feature>
<feature type="transmembrane region" description="Helical" evidence="5">
    <location>
        <begin position="569"/>
        <end position="593"/>
    </location>
</feature>
<evidence type="ECO:0000256" key="1">
    <source>
        <dbReference type="ARBA" id="ARBA00004651"/>
    </source>
</evidence>
<dbReference type="SUPFAM" id="SSF161098">
    <property type="entry name" value="MetI-like"/>
    <property type="match status" value="2"/>
</dbReference>
<dbReference type="RefSeq" id="WP_376919116.1">
    <property type="nucleotide sequence ID" value="NZ_JBHRSW010000006.1"/>
</dbReference>
<feature type="transmembrane region" description="Helical" evidence="5">
    <location>
        <begin position="526"/>
        <end position="549"/>
    </location>
</feature>
<dbReference type="EMBL" id="JBHRSW010000006">
    <property type="protein sequence ID" value="MFC3120978.1"/>
    <property type="molecule type" value="Genomic_DNA"/>
</dbReference>
<comment type="caution">
    <text evidence="7">The sequence shown here is derived from an EMBL/GenBank/DDBJ whole genome shotgun (WGS) entry which is preliminary data.</text>
</comment>
<evidence type="ECO:0000313" key="7">
    <source>
        <dbReference type="EMBL" id="MFC3120978.1"/>
    </source>
</evidence>
<feature type="transmembrane region" description="Helical" evidence="5">
    <location>
        <begin position="463"/>
        <end position="483"/>
    </location>
</feature>
<reference evidence="8" key="1">
    <citation type="journal article" date="2019" name="Int. J. Syst. Evol. Microbiol.">
        <title>The Global Catalogue of Microorganisms (GCM) 10K type strain sequencing project: providing services to taxonomists for standard genome sequencing and annotation.</title>
        <authorList>
            <consortium name="The Broad Institute Genomics Platform"/>
            <consortium name="The Broad Institute Genome Sequencing Center for Infectious Disease"/>
            <person name="Wu L."/>
            <person name="Ma J."/>
        </authorList>
    </citation>
    <scope>NUCLEOTIDE SEQUENCE [LARGE SCALE GENOMIC DNA]</scope>
    <source>
        <strain evidence="8">KCTC 52473</strain>
    </source>
</reference>
<keyword evidence="4 5" id="KW-0472">Membrane</keyword>
<evidence type="ECO:0000259" key="6">
    <source>
        <dbReference type="PROSITE" id="PS50928"/>
    </source>
</evidence>
<evidence type="ECO:0000256" key="5">
    <source>
        <dbReference type="RuleBase" id="RU363032"/>
    </source>
</evidence>
<comment type="subcellular location">
    <subcellularLocation>
        <location evidence="1 5">Cell membrane</location>
        <topology evidence="1 5">Multi-pass membrane protein</topology>
    </subcellularLocation>
</comment>
<sequence length="724" mass="80572">MQRHTKLPQDIRRFRKDIIAKRIVTAFGWLVLLTFILLVTHILYNAFPLFKSPKLVFEASHIVSDKTRILELKQASEGLISLSYYKQIIDGDPRCGIELDELKSRQKSSIFNKQYSCDTQLSIIEGDSESAYASISAKGTVELTRLDHSGNRVQSVLFGSFDLPLVAKQHINILKDKQESPLNWRSKIYKDTLYLWVISSNQTLLRITKQLGSFEDADVYKQESVLFYHPLASLSQQLYLYDGRIELTNSAETVVQSIETNTTTTISVLPSERGLLLTKNTGFEVWGTRNTDGHFRFLKLHEHETDSYGQILSARLAREHAVIFALTDEAQLLMINNASFEIIARQALDTQATGMYVQGNDVYLSTPNKLFHYSAKDLQGAVTWKSLFEPLHYIGYETPSHVWQTSMSSADAQIKFGVIPLIVGSIKASLLALLVAVPLALGAAIYTAYFATNKIRAWIKPSIEMIEAIPAVIIGFIAAVWLAPFAERSLIAIFLLLTLSPFILFGIIALHGVIRNRYVHLVSSVYYVPLFCVVLGMIALIVYSGAYWVQEMFLHSPENAFTRFASNVTLTKTAIVVALALGIAITPTIYSLIDDALFEVPDGVKQAAFALGATELQTLGRVVLLVAMPSIISAVMLGFGRAFGETMIVLMVTGNTPIADWDLLSGLRSLTSNLAIELQEANVGSAHYHVLFLTAAILFAFTFTINSFAAMLKSRLQTRANHDF</sequence>
<dbReference type="Gene3D" id="1.10.3720.10">
    <property type="entry name" value="MetI-like"/>
    <property type="match status" value="1"/>
</dbReference>
<dbReference type="PROSITE" id="PS50928">
    <property type="entry name" value="ABC_TM1"/>
    <property type="match status" value="1"/>
</dbReference>
<feature type="transmembrane region" description="Helical" evidence="5">
    <location>
        <begin position="21"/>
        <end position="44"/>
    </location>
</feature>